<evidence type="ECO:0000256" key="2">
    <source>
        <dbReference type="ARBA" id="ARBA00004714"/>
    </source>
</evidence>
<sequence>MAVVDAMALSTPTPARAEQPDITRYRKLGSGVILKDVIEVARCGRATWWQFNYVCRRANDYFVHRCVVEFPDAIVLLFDACTGDACCTAPDFESDRVQVQGYCVRLMVGKLFVVENAAVGSEVEQEEPKKEAMAGVGETLRSFMEGFGDQGEDSIILSPRLKEISTPDRPAALRFLDDKGDSDDDIVDHHGDEDRMTDVELWQQLESELYRKREGEEDDIAEEMAESTIAEEDNGLVPIVEPEILLDGDHEIERTLEVAEKVWSEVFFYLAQNNVLFEGILLKPSMVTPGADHKEKASPEAIAKHTLTMLRRIPSGCVLHVARDD</sequence>
<evidence type="ECO:0000256" key="8">
    <source>
        <dbReference type="RuleBase" id="RU003994"/>
    </source>
</evidence>
<dbReference type="InterPro" id="IPR013785">
    <property type="entry name" value="Aldolase_TIM"/>
</dbReference>
<proteinExistence type="inferred from homology"/>
<dbReference type="AlphaFoldDB" id="A0A3L6FX56"/>
<dbReference type="Proteomes" id="UP000251960">
    <property type="component" value="Chromosome 2"/>
</dbReference>
<dbReference type="ExpressionAtlas" id="A0A3L6FX56">
    <property type="expression patterns" value="baseline"/>
</dbReference>
<comment type="caution">
    <text evidence="9">The sequence shown here is derived from an EMBL/GenBank/DDBJ whole genome shotgun (WGS) entry which is preliminary data.</text>
</comment>
<evidence type="ECO:0000256" key="6">
    <source>
        <dbReference type="ARBA" id="ARBA00023239"/>
    </source>
</evidence>
<evidence type="ECO:0000256" key="1">
    <source>
        <dbReference type="ARBA" id="ARBA00000441"/>
    </source>
</evidence>
<comment type="pathway">
    <text evidence="2">Carbohydrate degradation; glycolysis; D-glyceraldehyde 3-phosphate and glycerone phosphate from D-glucose: step 4/4.</text>
</comment>
<dbReference type="GO" id="GO:0004332">
    <property type="term" value="F:fructose-bisphosphate aldolase activity"/>
    <property type="evidence" value="ECO:0007669"/>
    <property type="project" value="UniProtKB-EC"/>
</dbReference>
<dbReference type="GO" id="GO:0006096">
    <property type="term" value="P:glycolytic process"/>
    <property type="evidence" value="ECO:0007669"/>
    <property type="project" value="UniProtKB-UniPathway"/>
</dbReference>
<dbReference type="InterPro" id="IPR000741">
    <property type="entry name" value="FBA_I"/>
</dbReference>
<dbReference type="EMBL" id="NCVQ01000003">
    <property type="protein sequence ID" value="PWZ39462.1"/>
    <property type="molecule type" value="Genomic_DNA"/>
</dbReference>
<dbReference type="PROSITE" id="PS00158">
    <property type="entry name" value="ALDOLASE_CLASS_I"/>
    <property type="match status" value="1"/>
</dbReference>
<evidence type="ECO:0000256" key="5">
    <source>
        <dbReference type="ARBA" id="ARBA00023152"/>
    </source>
</evidence>
<dbReference type="UniPathway" id="UPA00109">
    <property type="reaction ID" value="UER00183"/>
</dbReference>
<dbReference type="SUPFAM" id="SSF51569">
    <property type="entry name" value="Aldolase"/>
    <property type="match status" value="1"/>
</dbReference>
<evidence type="ECO:0000256" key="4">
    <source>
        <dbReference type="ARBA" id="ARBA00013068"/>
    </source>
</evidence>
<organism evidence="9">
    <name type="scientific">Zea mays</name>
    <name type="common">Maize</name>
    <dbReference type="NCBI Taxonomy" id="4577"/>
    <lineage>
        <taxon>Eukaryota</taxon>
        <taxon>Viridiplantae</taxon>
        <taxon>Streptophyta</taxon>
        <taxon>Embryophyta</taxon>
        <taxon>Tracheophyta</taxon>
        <taxon>Spermatophyta</taxon>
        <taxon>Magnoliopsida</taxon>
        <taxon>Liliopsida</taxon>
        <taxon>Poales</taxon>
        <taxon>Poaceae</taxon>
        <taxon>PACMAD clade</taxon>
        <taxon>Panicoideae</taxon>
        <taxon>Andropogonodae</taxon>
        <taxon>Andropogoneae</taxon>
        <taxon>Tripsacinae</taxon>
        <taxon>Zea</taxon>
    </lineage>
</organism>
<dbReference type="PANTHER" id="PTHR11627">
    <property type="entry name" value="FRUCTOSE-BISPHOSPHATE ALDOLASE"/>
    <property type="match status" value="1"/>
</dbReference>
<dbReference type="InterPro" id="IPR029768">
    <property type="entry name" value="Aldolase_I_AS"/>
</dbReference>
<accession>A0A3L6FX56</accession>
<protein>
    <recommendedName>
        <fullName evidence="4 8">Fructose-bisphosphate aldolase</fullName>
        <ecNumber evidence="4 8">4.1.2.13</ecNumber>
    </recommendedName>
</protein>
<dbReference type="EC" id="4.1.2.13" evidence="4 8"/>
<reference evidence="9" key="1">
    <citation type="journal article" date="2018" name="Nat. Genet.">
        <title>Extensive intraspecific gene order and gene structural variations between Mo17 and other maize genomes.</title>
        <authorList>
            <person name="Sun S."/>
            <person name="Zhou Y."/>
            <person name="Chen J."/>
            <person name="Shi J."/>
            <person name="Zhao H."/>
            <person name="Zhao H."/>
            <person name="Song W."/>
            <person name="Zhang M."/>
            <person name="Cui Y."/>
            <person name="Dong X."/>
            <person name="Liu H."/>
            <person name="Ma X."/>
            <person name="Jiao Y."/>
            <person name="Wang B."/>
            <person name="Wei X."/>
            <person name="Stein J.C."/>
            <person name="Glaubitz J.C."/>
            <person name="Lu F."/>
            <person name="Yu G."/>
            <person name="Liang C."/>
            <person name="Fengler K."/>
            <person name="Li B."/>
            <person name="Rafalski A."/>
            <person name="Schnable P.S."/>
            <person name="Ware D.H."/>
            <person name="Buckler E.S."/>
            <person name="Lai J."/>
        </authorList>
    </citation>
    <scope>NUCLEOTIDE SEQUENCE [LARGE SCALE GENOMIC DNA]</scope>
    <source>
        <tissue evidence="9">Seedling</tissue>
    </source>
</reference>
<keyword evidence="5 8" id="KW-0324">Glycolysis</keyword>
<evidence type="ECO:0000256" key="7">
    <source>
        <dbReference type="ARBA" id="ARBA00023270"/>
    </source>
</evidence>
<comment type="catalytic activity">
    <reaction evidence="1 8">
        <text>beta-D-fructose 1,6-bisphosphate = D-glyceraldehyde 3-phosphate + dihydroxyacetone phosphate</text>
        <dbReference type="Rhea" id="RHEA:14729"/>
        <dbReference type="ChEBI" id="CHEBI:32966"/>
        <dbReference type="ChEBI" id="CHEBI:57642"/>
        <dbReference type="ChEBI" id="CHEBI:59776"/>
        <dbReference type="EC" id="4.1.2.13"/>
    </reaction>
</comment>
<keyword evidence="6 8" id="KW-0456">Lyase</keyword>
<name>A0A3L6FX56_MAIZE</name>
<dbReference type="Pfam" id="PF00274">
    <property type="entry name" value="Glycolytic"/>
    <property type="match status" value="1"/>
</dbReference>
<dbReference type="Gene3D" id="3.20.20.70">
    <property type="entry name" value="Aldolase class I"/>
    <property type="match status" value="1"/>
</dbReference>
<comment type="similarity">
    <text evidence="3 8">Belongs to the class I fructose-bisphosphate aldolase family.</text>
</comment>
<evidence type="ECO:0000256" key="3">
    <source>
        <dbReference type="ARBA" id="ARBA00010387"/>
    </source>
</evidence>
<keyword evidence="7" id="KW-0704">Schiff base</keyword>
<evidence type="ECO:0000313" key="9">
    <source>
        <dbReference type="EMBL" id="PWZ39462.1"/>
    </source>
</evidence>
<gene>
    <name evidence="9" type="primary">FBA3_5</name>
    <name evidence="9" type="ORF">Zm00014a_006785</name>
</gene>